<dbReference type="OrthoDB" id="7058586at2"/>
<comment type="caution">
    <text evidence="1">The sequence shown here is derived from an EMBL/GenBank/DDBJ whole genome shotgun (WGS) entry which is preliminary data.</text>
</comment>
<evidence type="ECO:0000313" key="1">
    <source>
        <dbReference type="EMBL" id="RSK48775.1"/>
    </source>
</evidence>
<dbReference type="Proteomes" id="UP000273500">
    <property type="component" value="Unassembled WGS sequence"/>
</dbReference>
<dbReference type="InterPro" id="IPR021295">
    <property type="entry name" value="DUF2867"/>
</dbReference>
<organism evidence="1 2">
    <name type="scientific">Hymenobacter rigui</name>
    <dbReference type="NCBI Taxonomy" id="334424"/>
    <lineage>
        <taxon>Bacteria</taxon>
        <taxon>Pseudomonadati</taxon>
        <taxon>Bacteroidota</taxon>
        <taxon>Cytophagia</taxon>
        <taxon>Cytophagales</taxon>
        <taxon>Hymenobacteraceae</taxon>
        <taxon>Hymenobacter</taxon>
    </lineage>
</organism>
<reference evidence="1 2" key="1">
    <citation type="submission" date="2018-12" db="EMBL/GenBank/DDBJ databases">
        <authorList>
            <person name="Feng G."/>
            <person name="Zhu H."/>
        </authorList>
    </citation>
    <scope>NUCLEOTIDE SEQUENCE [LARGE SCALE GENOMIC DNA]</scope>
    <source>
        <strain evidence="1 2">KCTC 12533</strain>
    </source>
</reference>
<keyword evidence="2" id="KW-1185">Reference proteome</keyword>
<dbReference type="EMBL" id="RWIT01000004">
    <property type="protein sequence ID" value="RSK48775.1"/>
    <property type="molecule type" value="Genomic_DNA"/>
</dbReference>
<accession>A0A3R9P4X9</accession>
<dbReference type="AlphaFoldDB" id="A0A3R9P4X9"/>
<dbReference type="RefSeq" id="WP_125419564.1">
    <property type="nucleotide sequence ID" value="NZ_RWIT01000004.1"/>
</dbReference>
<evidence type="ECO:0000313" key="2">
    <source>
        <dbReference type="Proteomes" id="UP000273500"/>
    </source>
</evidence>
<name>A0A3R9P4X9_9BACT</name>
<proteinExistence type="predicted"/>
<sequence>MSYPASARLLAAALPAPHYHDTYRLPVTAALPASEAARLLFGPDLAPGWVRHLLALRNTLASWVGLRSTLRPGPAPDQLAPGGQLGPFRIYAVQPTEVLLGLDDRHLNFRVAVLTAEPHTVALTTAVQFHNWAGRVYFAGIAPFHRAVVRALLRRARPRFMAPYASHAVS</sequence>
<protein>
    <submittedName>
        <fullName evidence="1">DUF2867 domain-containing protein</fullName>
    </submittedName>
</protein>
<gene>
    <name evidence="1" type="ORF">EI291_09405</name>
</gene>
<dbReference type="Pfam" id="PF11066">
    <property type="entry name" value="DUF2867"/>
    <property type="match status" value="1"/>
</dbReference>